<organism evidence="1 2">
    <name type="scientific">Somion occarium</name>
    <dbReference type="NCBI Taxonomy" id="3059160"/>
    <lineage>
        <taxon>Eukaryota</taxon>
        <taxon>Fungi</taxon>
        <taxon>Dikarya</taxon>
        <taxon>Basidiomycota</taxon>
        <taxon>Agaricomycotina</taxon>
        <taxon>Agaricomycetes</taxon>
        <taxon>Polyporales</taxon>
        <taxon>Cerrenaceae</taxon>
        <taxon>Somion</taxon>
    </lineage>
</organism>
<keyword evidence="2" id="KW-1185">Reference proteome</keyword>
<name>A0ABP1EB05_9APHY</name>
<dbReference type="Proteomes" id="UP001497453">
    <property type="component" value="Chromosome 9"/>
</dbReference>
<accession>A0ABP1EB05</accession>
<proteinExistence type="predicted"/>
<evidence type="ECO:0000313" key="1">
    <source>
        <dbReference type="EMBL" id="CAL1717197.1"/>
    </source>
</evidence>
<protein>
    <submittedName>
        <fullName evidence="1">Uncharacterized protein</fullName>
    </submittedName>
</protein>
<sequence length="344" mass="39248">MSAITQNMHSNLVWLEQGDVVFRAQVANKPFSRAQLFKVPKDVISKESLGLKKILNESRKQRLQVYADCPVILVDEDPDNLELVLAVICYGIGKNSVVDYDTCLPFSTVVTMLHMGVKYRVDLLRNEAGRRLSKCFPSILEEYNPRLFSDPSRNIRGKLVDVSRTDAFEVIRLAHQYRLHFLLPAAYYVAAQLPMRELFLALETNQIPMIDFKRIVCAYTSLQRLSVHVVEEVLWQGPAKTCITHEMCRSKLNSLVSLAIRDSYEISPGPKKGCLDRRDVLESLMLQVYDCADCRAHVMAQHDTGRSATWDQLKTIFGLEDSRTAEGDMEKHVSEREKACMNYV</sequence>
<gene>
    <name evidence="1" type="ORF">GFSPODELE1_LOCUS11094</name>
</gene>
<reference evidence="2" key="1">
    <citation type="submission" date="2024-04" db="EMBL/GenBank/DDBJ databases">
        <authorList>
            <person name="Shaw F."/>
            <person name="Minotto A."/>
        </authorList>
    </citation>
    <scope>NUCLEOTIDE SEQUENCE [LARGE SCALE GENOMIC DNA]</scope>
</reference>
<dbReference type="EMBL" id="OZ037952">
    <property type="protein sequence ID" value="CAL1717197.1"/>
    <property type="molecule type" value="Genomic_DNA"/>
</dbReference>
<evidence type="ECO:0000313" key="2">
    <source>
        <dbReference type="Proteomes" id="UP001497453"/>
    </source>
</evidence>